<dbReference type="AlphaFoldDB" id="A0A0M9GMR8"/>
<dbReference type="InterPro" id="IPR011991">
    <property type="entry name" value="ArsR-like_HTH"/>
</dbReference>
<dbReference type="InterPro" id="IPR000485">
    <property type="entry name" value="AsnC-type_HTH_dom"/>
</dbReference>
<dbReference type="CDD" id="cd00090">
    <property type="entry name" value="HTH_ARSR"/>
    <property type="match status" value="1"/>
</dbReference>
<dbReference type="Pfam" id="PF13412">
    <property type="entry name" value="HTH_24"/>
    <property type="match status" value="1"/>
</dbReference>
<reference evidence="5 6" key="1">
    <citation type="submission" date="2015-01" db="EMBL/GenBank/DDBJ databases">
        <title>Ahrensia donghaiensis sp. nov., a novel dimethylsulphoniopropionate-cleavage bacterium isolated from seawater and emended descriptions of the genus Ahrensia and Ahrensia kielensis.</title>
        <authorList>
            <person name="Liu J."/>
        </authorList>
    </citation>
    <scope>NUCLEOTIDE SEQUENCE [LARGE SCALE GENOMIC DNA]</scope>
    <source>
        <strain evidence="5 6">LZD062</strain>
    </source>
</reference>
<dbReference type="InterPro" id="IPR036390">
    <property type="entry name" value="WH_DNA-bd_sf"/>
</dbReference>
<dbReference type="Proteomes" id="UP000038011">
    <property type="component" value="Unassembled WGS sequence"/>
</dbReference>
<dbReference type="EMBL" id="JXMU01000010">
    <property type="protein sequence ID" value="KPB01537.1"/>
    <property type="molecule type" value="Genomic_DNA"/>
</dbReference>
<dbReference type="InterPro" id="IPR011008">
    <property type="entry name" value="Dimeric_a/b-barrel"/>
</dbReference>
<gene>
    <name evidence="5" type="ORF">SU32_08190</name>
</gene>
<proteinExistence type="predicted"/>
<evidence type="ECO:0000256" key="3">
    <source>
        <dbReference type="ARBA" id="ARBA00023163"/>
    </source>
</evidence>
<dbReference type="PRINTS" id="PR00033">
    <property type="entry name" value="HTHASNC"/>
</dbReference>
<dbReference type="InterPro" id="IPR019885">
    <property type="entry name" value="Tscrpt_reg_HTH_AsnC-type_CS"/>
</dbReference>
<keyword evidence="3" id="KW-0804">Transcription</keyword>
<dbReference type="GO" id="GO:0005829">
    <property type="term" value="C:cytosol"/>
    <property type="evidence" value="ECO:0007669"/>
    <property type="project" value="TreeGrafter"/>
</dbReference>
<accession>A0A0M9GMR8</accession>
<evidence type="ECO:0000313" key="6">
    <source>
        <dbReference type="Proteomes" id="UP000038011"/>
    </source>
</evidence>
<evidence type="ECO:0000313" key="5">
    <source>
        <dbReference type="EMBL" id="KPB01537.1"/>
    </source>
</evidence>
<feature type="domain" description="HTH asnC-type" evidence="4">
    <location>
        <begin position="7"/>
        <end position="68"/>
    </location>
</feature>
<dbReference type="PATRIC" id="fig|1514904.3.peg.454"/>
<dbReference type="InterPro" id="IPR019888">
    <property type="entry name" value="Tscrpt_reg_AsnC-like"/>
</dbReference>
<dbReference type="Gene3D" id="3.30.70.920">
    <property type="match status" value="1"/>
</dbReference>
<dbReference type="SUPFAM" id="SSF54909">
    <property type="entry name" value="Dimeric alpha+beta barrel"/>
    <property type="match status" value="1"/>
</dbReference>
<dbReference type="InterPro" id="IPR036388">
    <property type="entry name" value="WH-like_DNA-bd_sf"/>
</dbReference>
<dbReference type="RefSeq" id="WP_053998851.1">
    <property type="nucleotide sequence ID" value="NZ_JXMU01000010.1"/>
</dbReference>
<dbReference type="SMART" id="SM00344">
    <property type="entry name" value="HTH_ASNC"/>
    <property type="match status" value="1"/>
</dbReference>
<dbReference type="GO" id="GO:0006355">
    <property type="term" value="P:regulation of DNA-templated transcription"/>
    <property type="evidence" value="ECO:0007669"/>
    <property type="project" value="UniProtKB-ARBA"/>
</dbReference>
<evidence type="ECO:0000256" key="2">
    <source>
        <dbReference type="ARBA" id="ARBA00023125"/>
    </source>
</evidence>
<evidence type="ECO:0000256" key="1">
    <source>
        <dbReference type="ARBA" id="ARBA00023015"/>
    </source>
</evidence>
<comment type="caution">
    <text evidence="5">The sequence shown here is derived from an EMBL/GenBank/DDBJ whole genome shotgun (WGS) entry which is preliminary data.</text>
</comment>
<keyword evidence="6" id="KW-1185">Reference proteome</keyword>
<protein>
    <submittedName>
        <fullName evidence="5">AsnC family transcriptional regulator</fullName>
    </submittedName>
</protein>
<dbReference type="GO" id="GO:0043565">
    <property type="term" value="F:sequence-specific DNA binding"/>
    <property type="evidence" value="ECO:0007669"/>
    <property type="project" value="InterPro"/>
</dbReference>
<organism evidence="5 6">
    <name type="scientific">Ahrensia marina</name>
    <dbReference type="NCBI Taxonomy" id="1514904"/>
    <lineage>
        <taxon>Bacteria</taxon>
        <taxon>Pseudomonadati</taxon>
        <taxon>Pseudomonadota</taxon>
        <taxon>Alphaproteobacteria</taxon>
        <taxon>Hyphomicrobiales</taxon>
        <taxon>Ahrensiaceae</taxon>
        <taxon>Ahrensia</taxon>
    </lineage>
</organism>
<dbReference type="PANTHER" id="PTHR30154">
    <property type="entry name" value="LEUCINE-RESPONSIVE REGULATORY PROTEIN"/>
    <property type="match status" value="1"/>
</dbReference>
<dbReference type="PROSITE" id="PS50956">
    <property type="entry name" value="HTH_ASNC_2"/>
    <property type="match status" value="1"/>
</dbReference>
<keyword evidence="1" id="KW-0805">Transcription regulation</keyword>
<dbReference type="Gene3D" id="1.10.10.10">
    <property type="entry name" value="Winged helix-like DNA-binding domain superfamily/Winged helix DNA-binding domain"/>
    <property type="match status" value="1"/>
</dbReference>
<dbReference type="Pfam" id="PF01037">
    <property type="entry name" value="AsnC_trans_reg"/>
    <property type="match status" value="1"/>
</dbReference>
<dbReference type="PANTHER" id="PTHR30154:SF34">
    <property type="entry name" value="TRANSCRIPTIONAL REGULATOR AZLB"/>
    <property type="match status" value="1"/>
</dbReference>
<dbReference type="GO" id="GO:0043200">
    <property type="term" value="P:response to amino acid"/>
    <property type="evidence" value="ECO:0007669"/>
    <property type="project" value="TreeGrafter"/>
</dbReference>
<dbReference type="STRING" id="1514904.SU32_08190"/>
<sequence length="159" mass="18003">MSKIPQIDAIDRKIIRALQRSGRMTNLELAAEVNLSPSPCLRRLRNLENNGAITGYSVEVNAKAYGLPVTVMVRISLDKHTEDVVLRFEERMKAIPEVLECFVMTGLSDYLLRVVVSDLEDYERFVRDRLHPIGGIGSIDTSFVYGVVKRTNVYPEYQG</sequence>
<dbReference type="OrthoDB" id="9803143at2"/>
<dbReference type="InterPro" id="IPR019887">
    <property type="entry name" value="Tscrpt_reg_AsnC/Lrp_C"/>
</dbReference>
<evidence type="ECO:0000259" key="4">
    <source>
        <dbReference type="PROSITE" id="PS50956"/>
    </source>
</evidence>
<name>A0A0M9GMR8_9HYPH</name>
<keyword evidence="2" id="KW-0238">DNA-binding</keyword>
<dbReference type="PROSITE" id="PS00519">
    <property type="entry name" value="HTH_ASNC_1"/>
    <property type="match status" value="1"/>
</dbReference>
<dbReference type="SUPFAM" id="SSF46785">
    <property type="entry name" value="Winged helix' DNA-binding domain"/>
    <property type="match status" value="1"/>
</dbReference>